<dbReference type="GO" id="GO:0050660">
    <property type="term" value="F:flavin adenine dinucleotide binding"/>
    <property type="evidence" value="ECO:0007669"/>
    <property type="project" value="UniProtKB-UniRule"/>
</dbReference>
<feature type="binding site" evidence="6">
    <location>
        <begin position="94"/>
        <end position="97"/>
    </location>
    <ligand>
        <name>dUMP</name>
        <dbReference type="ChEBI" id="CHEBI:246422"/>
        <note>ligand shared between dimeric partners</note>
    </ligand>
</feature>
<comment type="catalytic activity">
    <reaction evidence="6">
        <text>dUMP + (6R)-5,10-methylene-5,6,7,8-tetrahydrofolate + NADPH + H(+) = dTMP + (6S)-5,6,7,8-tetrahydrofolate + NADP(+)</text>
        <dbReference type="Rhea" id="RHEA:29043"/>
        <dbReference type="ChEBI" id="CHEBI:15378"/>
        <dbReference type="ChEBI" id="CHEBI:15636"/>
        <dbReference type="ChEBI" id="CHEBI:57453"/>
        <dbReference type="ChEBI" id="CHEBI:57783"/>
        <dbReference type="ChEBI" id="CHEBI:58349"/>
        <dbReference type="ChEBI" id="CHEBI:63528"/>
        <dbReference type="ChEBI" id="CHEBI:246422"/>
        <dbReference type="EC" id="2.1.1.148"/>
    </reaction>
</comment>
<accession>A0A0B6TU24</accession>
<comment type="function">
    <text evidence="6">Catalyzes the reductive methylation of 2'-deoxyuridine-5'-monophosphate (dUMP) to 2'-deoxythymidine-5'-monophosphate (dTMP) while utilizing 5,10-methylenetetrahydrofolate (mTHF) as the methyl donor, and NADPH and FADH(2) as the reductant.</text>
</comment>
<keyword evidence="4 6" id="KW-0274">FAD</keyword>
<keyword evidence="1 6" id="KW-0489">Methyltransferase</keyword>
<proteinExistence type="inferred from homology"/>
<gene>
    <name evidence="6 7" type="primary">thyX</name>
    <name evidence="7" type="ORF">B840_07560</name>
</gene>
<feature type="binding site" evidence="6">
    <location>
        <begin position="190"/>
        <end position="192"/>
    </location>
    <ligand>
        <name>FAD</name>
        <dbReference type="ChEBI" id="CHEBI:57692"/>
        <note>ligand shared between neighboring subunits</note>
    </ligand>
</feature>
<name>A0A0B6TU24_9CORY</name>
<dbReference type="EMBL" id="CP007790">
    <property type="protein sequence ID" value="AJK69110.1"/>
    <property type="molecule type" value="Genomic_DNA"/>
</dbReference>
<dbReference type="OrthoDB" id="9780625at2"/>
<comment type="cofactor">
    <cofactor evidence="6">
        <name>FAD</name>
        <dbReference type="ChEBI" id="CHEBI:57692"/>
    </cofactor>
    <text evidence="6">Binds 4 FAD per tetramer. Each FAD binding site is formed by three monomers.</text>
</comment>
<evidence type="ECO:0000313" key="7">
    <source>
        <dbReference type="EMBL" id="AJK69110.1"/>
    </source>
</evidence>
<keyword evidence="2 6" id="KW-0285">Flavoprotein</keyword>
<dbReference type="AlphaFoldDB" id="A0A0B6TU24"/>
<comment type="subunit">
    <text evidence="6">Homotetramer.</text>
</comment>
<reference evidence="7 8" key="1">
    <citation type="submission" date="2014-05" db="EMBL/GenBank/DDBJ databases">
        <title>Complete genome sequence of Corynebacterium marinum DSM 44953.</title>
        <authorList>
            <person name="Schaffert L."/>
            <person name="Albersmeier A."/>
            <person name="Kalinowski J."/>
            <person name="Ruckert C."/>
        </authorList>
    </citation>
    <scope>NUCLEOTIDE SEQUENCE [LARGE SCALE GENOMIC DNA]</scope>
    <source>
        <strain evidence="7 8">DSM 44953</strain>
    </source>
</reference>
<dbReference type="STRING" id="1224162.B840_07560"/>
<dbReference type="CDD" id="cd20175">
    <property type="entry name" value="ThyX"/>
    <property type="match status" value="1"/>
</dbReference>
<dbReference type="GO" id="GO:0006235">
    <property type="term" value="P:dTTP biosynthetic process"/>
    <property type="evidence" value="ECO:0007669"/>
    <property type="project" value="UniProtKB-UniRule"/>
</dbReference>
<feature type="binding site" description="in other chain" evidence="6">
    <location>
        <begin position="105"/>
        <end position="109"/>
    </location>
    <ligand>
        <name>dUMP</name>
        <dbReference type="ChEBI" id="CHEBI:246422"/>
        <note>ligand shared between dimeric partners</note>
    </ligand>
</feature>
<dbReference type="PROSITE" id="PS51331">
    <property type="entry name" value="THYX"/>
    <property type="match status" value="1"/>
</dbReference>
<dbReference type="Proteomes" id="UP000031928">
    <property type="component" value="Chromosome"/>
</dbReference>
<dbReference type="GO" id="GO:0050797">
    <property type="term" value="F:thymidylate synthase (FAD) activity"/>
    <property type="evidence" value="ECO:0007669"/>
    <property type="project" value="UniProtKB-UniRule"/>
</dbReference>
<dbReference type="Gene3D" id="3.30.1360.170">
    <property type="match status" value="1"/>
</dbReference>
<dbReference type="PANTHER" id="PTHR34934">
    <property type="entry name" value="FLAVIN-DEPENDENT THYMIDYLATE SYNTHASE"/>
    <property type="match status" value="1"/>
</dbReference>
<keyword evidence="5 6" id="KW-0521">NADP</keyword>
<feature type="binding site" evidence="6">
    <location>
        <position position="196"/>
    </location>
    <ligand>
        <name>FAD</name>
        <dbReference type="ChEBI" id="CHEBI:57692"/>
        <note>ligand shared between neighboring subunits</note>
    </ligand>
</feature>
<evidence type="ECO:0000256" key="3">
    <source>
        <dbReference type="ARBA" id="ARBA00022727"/>
    </source>
</evidence>
<comment type="pathway">
    <text evidence="6">Pyrimidine metabolism; dTTP biosynthesis.</text>
</comment>
<feature type="binding site" description="in other chain" evidence="6">
    <location>
        <position position="174"/>
    </location>
    <ligand>
        <name>dUMP</name>
        <dbReference type="ChEBI" id="CHEBI:246422"/>
        <note>ligand shared between dimeric partners</note>
    </ligand>
</feature>
<evidence type="ECO:0000256" key="4">
    <source>
        <dbReference type="ARBA" id="ARBA00022827"/>
    </source>
</evidence>
<dbReference type="SUPFAM" id="SSF69796">
    <property type="entry name" value="Thymidylate synthase-complementing protein Thy1"/>
    <property type="match status" value="1"/>
</dbReference>
<evidence type="ECO:0000313" key="8">
    <source>
        <dbReference type="Proteomes" id="UP000031928"/>
    </source>
</evidence>
<dbReference type="GO" id="GO:0004799">
    <property type="term" value="F:thymidylate synthase activity"/>
    <property type="evidence" value="ECO:0007669"/>
    <property type="project" value="TreeGrafter"/>
</dbReference>
<dbReference type="NCBIfam" id="TIGR02170">
    <property type="entry name" value="thyX"/>
    <property type="match status" value="1"/>
</dbReference>
<dbReference type="UniPathway" id="UPA00575"/>
<feature type="active site" description="Involved in ionization of N3 of dUMP, leading to its activation" evidence="6">
    <location>
        <position position="201"/>
    </location>
</feature>
<dbReference type="InterPro" id="IPR003669">
    <property type="entry name" value="Thymidylate_synthase_ThyX"/>
</dbReference>
<dbReference type="InterPro" id="IPR036098">
    <property type="entry name" value="Thymidylate_synthase_ThyX_sf"/>
</dbReference>
<dbReference type="GO" id="GO:0006231">
    <property type="term" value="P:dTMP biosynthetic process"/>
    <property type="evidence" value="ECO:0007669"/>
    <property type="project" value="UniProtKB-UniRule"/>
</dbReference>
<evidence type="ECO:0000256" key="6">
    <source>
        <dbReference type="HAMAP-Rule" id="MF_01408"/>
    </source>
</evidence>
<keyword evidence="3 6" id="KW-0545">Nucleotide biosynthesis</keyword>
<dbReference type="EC" id="2.1.1.148" evidence="6"/>
<protein>
    <recommendedName>
        <fullName evidence="6">Flavin-dependent thymidylate synthase</fullName>
        <shortName evidence="6">FDTS</shortName>
        <ecNumber evidence="6">2.1.1.148</ecNumber>
    </recommendedName>
    <alternativeName>
        <fullName evidence="6">FAD-dependent thymidylate synthase</fullName>
    </alternativeName>
    <alternativeName>
        <fullName evidence="6">Thymidylate synthase ThyX</fullName>
        <shortName evidence="6">TS</shortName>
        <shortName evidence="6">TSase</shortName>
    </alternativeName>
</protein>
<dbReference type="PANTHER" id="PTHR34934:SF1">
    <property type="entry name" value="FLAVIN-DEPENDENT THYMIDYLATE SYNTHASE"/>
    <property type="match status" value="1"/>
</dbReference>
<keyword evidence="8" id="KW-1185">Reference proteome</keyword>
<dbReference type="KEGG" id="cmq:B840_07560"/>
<dbReference type="Pfam" id="PF02511">
    <property type="entry name" value="Thy1"/>
    <property type="match status" value="1"/>
</dbReference>
<dbReference type="RefSeq" id="WP_042621628.1">
    <property type="nucleotide sequence ID" value="NZ_CP007790.1"/>
</dbReference>
<feature type="binding site" evidence="6">
    <location>
        <begin position="97"/>
        <end position="99"/>
    </location>
    <ligand>
        <name>FAD</name>
        <dbReference type="ChEBI" id="CHEBI:57692"/>
        <note>ligand shared between neighboring subunits</note>
    </ligand>
</feature>
<dbReference type="HAMAP" id="MF_01408">
    <property type="entry name" value="ThyX"/>
    <property type="match status" value="1"/>
</dbReference>
<dbReference type="GO" id="GO:0032259">
    <property type="term" value="P:methylation"/>
    <property type="evidence" value="ECO:0007669"/>
    <property type="project" value="UniProtKB-KW"/>
</dbReference>
<keyword evidence="6 7" id="KW-0808">Transferase</keyword>
<comment type="caution">
    <text evidence="6">Lacks conserved residue(s) required for the propagation of feature annotation.</text>
</comment>
<feature type="binding site" evidence="6">
    <location>
        <position position="105"/>
    </location>
    <ligand>
        <name>FAD</name>
        <dbReference type="ChEBI" id="CHEBI:57692"/>
        <note>ligand shared between neighboring subunits</note>
    </ligand>
</feature>
<evidence type="ECO:0000256" key="5">
    <source>
        <dbReference type="ARBA" id="ARBA00022857"/>
    </source>
</evidence>
<evidence type="ECO:0000256" key="1">
    <source>
        <dbReference type="ARBA" id="ARBA00022603"/>
    </source>
</evidence>
<sequence length="252" mass="28121">MAKPVELQVQLIAATRFTPPPGVDWAADATATDAEALVEFAGRACYESFGKPNPRTAANDAYLRHIMEVGHTALLEHATATLYIRGISRSATHELVRHRHFSFSQLSQRFVHTNEAEVVLPKLIADDPQLSELMLRAVDESRFVYQELLDALEERLSDEPNALLRKKQARQAARSVLPNATESRIVVTGNYRAWRHFIGARATEHADVEIRALAVACLRLLVEQSPVLFADFQISRLSDGTEMAVSPYATEF</sequence>
<comment type="similarity">
    <text evidence="6">Belongs to the thymidylate synthase ThyX family.</text>
</comment>
<dbReference type="GO" id="GO:0070402">
    <property type="term" value="F:NADPH binding"/>
    <property type="evidence" value="ECO:0007669"/>
    <property type="project" value="TreeGrafter"/>
</dbReference>
<evidence type="ECO:0000256" key="2">
    <source>
        <dbReference type="ARBA" id="ARBA00022630"/>
    </source>
</evidence>
<organism evidence="7 8">
    <name type="scientific">Corynebacterium marinum DSM 44953</name>
    <dbReference type="NCBI Taxonomy" id="1224162"/>
    <lineage>
        <taxon>Bacteria</taxon>
        <taxon>Bacillati</taxon>
        <taxon>Actinomycetota</taxon>
        <taxon>Actinomycetes</taxon>
        <taxon>Mycobacteriales</taxon>
        <taxon>Corynebacteriaceae</taxon>
        <taxon>Corynebacterium</taxon>
    </lineage>
</organism>
<feature type="binding site" evidence="6">
    <location>
        <position position="201"/>
    </location>
    <ligand>
        <name>dUMP</name>
        <dbReference type="ChEBI" id="CHEBI:246422"/>
        <note>ligand shared between dimeric partners</note>
    </ligand>
</feature>
<dbReference type="HOGENOM" id="CLU_077585_1_0_11"/>